<dbReference type="PANTHER" id="PTHR30337">
    <property type="entry name" value="COMPONENT OF ATP-DEPENDENT DSDNA EXONUCLEASE"/>
    <property type="match status" value="1"/>
</dbReference>
<keyword evidence="7" id="KW-0233">DNA recombination</keyword>
<dbReference type="Pfam" id="PF12320">
    <property type="entry name" value="SbcD_C"/>
    <property type="match status" value="1"/>
</dbReference>
<dbReference type="InterPro" id="IPR050535">
    <property type="entry name" value="DNA_Repair-Maintenance_Comp"/>
</dbReference>
<comment type="caution">
    <text evidence="10">The sequence shown here is derived from an EMBL/GenBank/DDBJ whole genome shotgun (WGS) entry which is preliminary data.</text>
</comment>
<evidence type="ECO:0000256" key="7">
    <source>
        <dbReference type="RuleBase" id="RU363069"/>
    </source>
</evidence>
<dbReference type="GO" id="GO:0004519">
    <property type="term" value="F:endonuclease activity"/>
    <property type="evidence" value="ECO:0007669"/>
    <property type="project" value="UniProtKB-KW"/>
</dbReference>
<dbReference type="InterPro" id="IPR041796">
    <property type="entry name" value="Mre11_N"/>
</dbReference>
<accession>A0AB36ZVH3</accession>
<organism evidence="10 11">
    <name type="scientific">Malaciobacter marinus</name>
    <dbReference type="NCBI Taxonomy" id="505249"/>
    <lineage>
        <taxon>Bacteria</taxon>
        <taxon>Pseudomonadati</taxon>
        <taxon>Campylobacterota</taxon>
        <taxon>Epsilonproteobacteria</taxon>
        <taxon>Campylobacterales</taxon>
        <taxon>Arcobacteraceae</taxon>
        <taxon>Malaciobacter</taxon>
    </lineage>
</organism>
<evidence type="ECO:0000313" key="11">
    <source>
        <dbReference type="Proteomes" id="UP000239861"/>
    </source>
</evidence>
<dbReference type="InterPro" id="IPR004843">
    <property type="entry name" value="Calcineurin-like_PHP"/>
</dbReference>
<keyword evidence="7" id="KW-0235">DNA replication</keyword>
<dbReference type="GO" id="GO:0006260">
    <property type="term" value="P:DNA replication"/>
    <property type="evidence" value="ECO:0007669"/>
    <property type="project" value="UniProtKB-KW"/>
</dbReference>
<evidence type="ECO:0000256" key="5">
    <source>
        <dbReference type="ARBA" id="ARBA00022801"/>
    </source>
</evidence>
<feature type="domain" description="Calcineurin-like phosphoesterase" evidence="8">
    <location>
        <begin position="4"/>
        <end position="239"/>
    </location>
</feature>
<dbReference type="PANTHER" id="PTHR30337:SF0">
    <property type="entry name" value="NUCLEASE SBCCD SUBUNIT D"/>
    <property type="match status" value="1"/>
</dbReference>
<evidence type="ECO:0000313" key="10">
    <source>
        <dbReference type="EMBL" id="PPK59848.1"/>
    </source>
</evidence>
<keyword evidence="7" id="KW-0255">Endonuclease</keyword>
<evidence type="ECO:0000256" key="1">
    <source>
        <dbReference type="ARBA" id="ARBA00010555"/>
    </source>
</evidence>
<dbReference type="Pfam" id="PF00149">
    <property type="entry name" value="Metallophos"/>
    <property type="match status" value="1"/>
</dbReference>
<evidence type="ECO:0000256" key="3">
    <source>
        <dbReference type="ARBA" id="ARBA00013365"/>
    </source>
</evidence>
<proteinExistence type="inferred from homology"/>
<dbReference type="InterPro" id="IPR026843">
    <property type="entry name" value="SbcD_C"/>
</dbReference>
<gene>
    <name evidence="7" type="primary">sbcD</name>
    <name evidence="10" type="ORF">B0F89_1303</name>
</gene>
<comment type="subunit">
    <text evidence="2 7">Heterodimer of SbcC and SbcD.</text>
</comment>
<dbReference type="SUPFAM" id="SSF56300">
    <property type="entry name" value="Metallo-dependent phosphatases"/>
    <property type="match status" value="1"/>
</dbReference>
<dbReference type="NCBIfam" id="TIGR00619">
    <property type="entry name" value="sbcd"/>
    <property type="match status" value="1"/>
</dbReference>
<feature type="domain" description="Nuclease SbcCD subunit D C-terminal" evidence="9">
    <location>
        <begin position="291"/>
        <end position="383"/>
    </location>
</feature>
<evidence type="ECO:0000256" key="4">
    <source>
        <dbReference type="ARBA" id="ARBA00022722"/>
    </source>
</evidence>
<evidence type="ECO:0000259" key="8">
    <source>
        <dbReference type="Pfam" id="PF00149"/>
    </source>
</evidence>
<dbReference type="GO" id="GO:0008408">
    <property type="term" value="F:3'-5' exonuclease activity"/>
    <property type="evidence" value="ECO:0007669"/>
    <property type="project" value="InterPro"/>
</dbReference>
<dbReference type="GO" id="GO:0006310">
    <property type="term" value="P:DNA recombination"/>
    <property type="evidence" value="ECO:0007669"/>
    <property type="project" value="UniProtKB-KW"/>
</dbReference>
<dbReference type="Gene3D" id="3.60.21.10">
    <property type="match status" value="1"/>
</dbReference>
<dbReference type="CDD" id="cd00840">
    <property type="entry name" value="MPP_Mre11_N"/>
    <property type="match status" value="1"/>
</dbReference>
<comment type="similarity">
    <text evidence="1 7">Belongs to the SbcD family.</text>
</comment>
<evidence type="ECO:0000259" key="9">
    <source>
        <dbReference type="Pfam" id="PF12320"/>
    </source>
</evidence>
<dbReference type="Proteomes" id="UP000239861">
    <property type="component" value="Unassembled WGS sequence"/>
</dbReference>
<protein>
    <recommendedName>
        <fullName evidence="3 7">Nuclease SbcCD subunit D</fullName>
    </recommendedName>
</protein>
<evidence type="ECO:0000256" key="6">
    <source>
        <dbReference type="ARBA" id="ARBA00022839"/>
    </source>
</evidence>
<evidence type="ECO:0000256" key="2">
    <source>
        <dbReference type="ARBA" id="ARBA00011322"/>
    </source>
</evidence>
<dbReference type="Gene3D" id="3.30.160.720">
    <property type="match status" value="1"/>
</dbReference>
<name>A0AB36ZVH3_9BACT</name>
<dbReference type="AlphaFoldDB" id="A0AB36ZVH3"/>
<reference evidence="10 11" key="1">
    <citation type="submission" date="2018-02" db="EMBL/GenBank/DDBJ databases">
        <title>Subsurface microbial communities from deep shales in Ohio and West Virginia, USA.</title>
        <authorList>
            <person name="Wrighton K."/>
        </authorList>
    </citation>
    <scope>NUCLEOTIDE SEQUENCE [LARGE SCALE GENOMIC DNA]</scope>
    <source>
        <strain evidence="10 11">MARC-MIP3H16</strain>
    </source>
</reference>
<comment type="function">
    <text evidence="7">SbcCD cleaves DNA hairpin structures. These structures can inhibit DNA replication and are intermediates in certain DNA recombination reactions. The complex acts as a 3'-&gt;5' double strand exonuclease that can open hairpins. It also has a 5' single-strand endonuclease activity.</text>
</comment>
<dbReference type="InterPro" id="IPR029052">
    <property type="entry name" value="Metallo-depent_PP-like"/>
</dbReference>
<keyword evidence="5 7" id="KW-0378">Hydrolase</keyword>
<sequence>MKKLRFLHTSDWHLGQNFMGKSRIEEHKAFLFWLLNTIKENNIDVLLVSGDIFDTGTPPNYALELYYNFLKQLSQVNSLNTTIITAGNHDSVSTLKAPKQLLEALNVHVVVNGDEDENIIIPIKEPLIENAETKAIVCAVPFLRDSVIRQSLGGETVSDKEKLANNGIKAYYEKAYNKAKELDHTSTKSTPIIAMGHLTTVGGRTSESERDIYIGGTLDIGGDYLASMFDYVALGHLHINQTVGNEHVRYSGSPIPLSFSESKNTQKVNLVTINNSADENVKVEELEIPQMRKLQVIKGDLEAIKKELKAIEDKSTWIEVHIKDDNPMFANTEIRELASKLELTILAVKIEKSEKQLRAKELKAISLDELSVQEVFEKRLDLEEIENSEFKEQLSQTFNEVVSNLHEEQKSEQV</sequence>
<dbReference type="EMBL" id="PTIW01000030">
    <property type="protein sequence ID" value="PPK59848.1"/>
    <property type="molecule type" value="Genomic_DNA"/>
</dbReference>
<keyword evidence="4 7" id="KW-0540">Nuclease</keyword>
<dbReference type="InterPro" id="IPR004593">
    <property type="entry name" value="SbcD"/>
</dbReference>
<keyword evidence="6 7" id="KW-0269">Exonuclease</keyword>